<name>A0A2P4YM21_9STRA</name>
<dbReference type="PANTHER" id="PTHR37031:SF2">
    <property type="entry name" value="PHOD-LIKE PHOSPHATASE METALLOPHOSPHATASE DOMAIN-CONTAINING PROTEIN"/>
    <property type="match status" value="1"/>
</dbReference>
<dbReference type="OrthoDB" id="2419400at2759"/>
<sequence length="1393" mass="158966">MVDFLVNQSETFQSAIIQSSSQWSRILANGMASYTAHLAGDISHRNGDTLGDPNEDHHNFNPWHCIEDEYLSEPLVSPQLMLHLGGQVDMSRAFSDEELASLVVRLTSEVESSSHDEDSEEFQLLRSDLRYRLQEVYRIAWGVPPMKRILGYSSNLMLLNEESDLYFNQRNLRSALSKSGFNNVSDTTLANVASILRGITFELWQLYQNQLWVDLAERELKYGSKSSGNKTAFSTTFGINRIIVANVSHEAFEYCNTVETQKGSLTSATRAQESSTVPTVSLFSASSWKVVDEGLETSNTTSEVGQPRAALTKPKNPVQQLVLVISGDLMAWGVSKAYPALRPEIVMLFEKLFAWKFVDRVHREIALICCRTDGCSITFEVTDEKLSEKLTLTCVGSVSKARELLHRDLKKVKGAASVTAKNIAISKGNFSKRFSYRNITNTASTAVASSGSNVTIAGRDKLAEVDTGVVSHLTRCRTFVSYRFVTDYRRGFYDETLRFFPGVSLPKAVLGPVIGRMVLREVPKAEPEEPLAEGDPGDPVTMNFTVPILLEINADARIVCVVTDILANQDIRVAQFLTRYHPHVFEISSLVPDRRYIYRFEGIANSEIRRGSFHTPSSAAASLKFVAVSSNFPEQMDESTESLWVAIKKRVQVSWCGLDMILHLGGQVPMHEAAFECFEWINRKLKLRQKSGENDNGTASHEASLRRKVRQRLQQRYRLCWNVPSLRETLAHISNWFLRSQTDVAPFFRNHEILQTRAAQLVLSEAKQIVTDYQLALMLHDTSTADQIDFKLHQNEIVNDVAKRTDTAQFVQTGEFGIFICDMRSTPHNDVVTCNNRLLTPLTQQERAVIGEMQWQQLEKALKKKAVMVFVLCMELPLILTDAKYVDGMREELALSGFDPNQEEAVGRWKLYDRQTVSQHWVSCRRQLEQLLNLLFRWKAKHRGRDVIILSGGMRVGLETLLQDRETKLSVRNLTVGPLTARVEPDFENLPLDGTACPTFLGGSQRDERFTYAHAIVSSKNYLLVHAVITRKKTGESEERGEVAGETKSASIETVFVRDDGGVDDVHPVNQYRRFPTWWPKYVPMGAMVFWDDTVMMRAQSDEDVTGLAQYLQDGREFTAALEVLFEKHHFAEAARMEELRSKHRRRQRGPEELRTSLRAVFAELWKVLPDSHRQRVAYFQDEFVFDFLLGYLAPTLFEDNSEDDDVERPPLEFAAFSTLCRDFIFNACVLNLSLKMQLEDERRTIALERAEACHQAAEREVQRLQQEQERAEEEAKLVRLQQDDPEGFAKLKLAEREAAEQDKLAKAEVARKQRKAERLRDVEEELAIAKEQRKLDKLAESGDQHEFARRRELLAARVRKFEERKRHRETDEARRREKKEKKREKAAQQKME</sequence>
<dbReference type="PANTHER" id="PTHR37031">
    <property type="entry name" value="METALLOPHOSPHATASE BINDING DOMAIN PROTEIN"/>
    <property type="match status" value="1"/>
</dbReference>
<feature type="region of interest" description="Disordered" evidence="2">
    <location>
        <begin position="1361"/>
        <end position="1393"/>
    </location>
</feature>
<evidence type="ECO:0000313" key="3">
    <source>
        <dbReference type="EMBL" id="POM78853.1"/>
    </source>
</evidence>
<feature type="coiled-coil region" evidence="1">
    <location>
        <begin position="1248"/>
        <end position="1333"/>
    </location>
</feature>
<organism evidence="3 4">
    <name type="scientific">Phytophthora palmivora</name>
    <dbReference type="NCBI Taxonomy" id="4796"/>
    <lineage>
        <taxon>Eukaryota</taxon>
        <taxon>Sar</taxon>
        <taxon>Stramenopiles</taxon>
        <taxon>Oomycota</taxon>
        <taxon>Peronosporomycetes</taxon>
        <taxon>Peronosporales</taxon>
        <taxon>Peronosporaceae</taxon>
        <taxon>Phytophthora</taxon>
    </lineage>
</organism>
<dbReference type="Gene3D" id="3.60.21.70">
    <property type="entry name" value="PhoD-like phosphatase"/>
    <property type="match status" value="1"/>
</dbReference>
<evidence type="ECO:0000313" key="4">
    <source>
        <dbReference type="Proteomes" id="UP000237271"/>
    </source>
</evidence>
<dbReference type="InterPro" id="IPR038607">
    <property type="entry name" value="PhoD-like_sf"/>
</dbReference>
<comment type="caution">
    <text evidence="3">The sequence shown here is derived from an EMBL/GenBank/DDBJ whole genome shotgun (WGS) entry which is preliminary data.</text>
</comment>
<evidence type="ECO:0000256" key="1">
    <source>
        <dbReference type="SAM" id="Coils"/>
    </source>
</evidence>
<proteinExistence type="predicted"/>
<dbReference type="EMBL" id="NCKW01001891">
    <property type="protein sequence ID" value="POM78853.1"/>
    <property type="molecule type" value="Genomic_DNA"/>
</dbReference>
<evidence type="ECO:0000256" key="2">
    <source>
        <dbReference type="SAM" id="MobiDB-lite"/>
    </source>
</evidence>
<feature type="compositionally biased region" description="Basic and acidic residues" evidence="2">
    <location>
        <begin position="1384"/>
        <end position="1393"/>
    </location>
</feature>
<keyword evidence="4" id="KW-1185">Reference proteome</keyword>
<gene>
    <name evidence="3" type="ORF">PHPALM_3571</name>
</gene>
<feature type="compositionally biased region" description="Basic and acidic residues" evidence="2">
    <location>
        <begin position="1361"/>
        <end position="1376"/>
    </location>
</feature>
<reference evidence="3 4" key="1">
    <citation type="journal article" date="2017" name="Genome Biol. Evol.">
        <title>Phytophthora megakarya and P. palmivora, closely related causal agents of cacao black pod rot, underwent increases in genome sizes and gene numbers by different mechanisms.</title>
        <authorList>
            <person name="Ali S.S."/>
            <person name="Shao J."/>
            <person name="Lary D.J."/>
            <person name="Kronmiller B."/>
            <person name="Shen D."/>
            <person name="Strem M.D."/>
            <person name="Amoako-Attah I."/>
            <person name="Akrofi A.Y."/>
            <person name="Begoude B.A."/>
            <person name="Ten Hoopen G.M."/>
            <person name="Coulibaly K."/>
            <person name="Kebe B.I."/>
            <person name="Melnick R.L."/>
            <person name="Guiltinan M.J."/>
            <person name="Tyler B.M."/>
            <person name="Meinhardt L.W."/>
            <person name="Bailey B.A."/>
        </authorList>
    </citation>
    <scope>NUCLEOTIDE SEQUENCE [LARGE SCALE GENOMIC DNA]</scope>
    <source>
        <strain evidence="4">sbr112.9</strain>
    </source>
</reference>
<accession>A0A2P4YM21</accession>
<keyword evidence="1" id="KW-0175">Coiled coil</keyword>
<dbReference type="Proteomes" id="UP000237271">
    <property type="component" value="Unassembled WGS sequence"/>
</dbReference>
<protein>
    <submittedName>
        <fullName evidence="3">Uncharacterized protein</fullName>
    </submittedName>
</protein>